<dbReference type="EMBL" id="JACOFV010000005">
    <property type="protein sequence ID" value="MBC3861981.1"/>
    <property type="molecule type" value="Genomic_DNA"/>
</dbReference>
<feature type="domain" description="DUF1854" evidence="1">
    <location>
        <begin position="26"/>
        <end position="155"/>
    </location>
</feature>
<evidence type="ECO:0000313" key="3">
    <source>
        <dbReference type="Proteomes" id="UP000634011"/>
    </source>
</evidence>
<reference evidence="2" key="1">
    <citation type="submission" date="2020-08" db="EMBL/GenBank/DDBJ databases">
        <title>Novel species isolated from subtropical streams in China.</title>
        <authorList>
            <person name="Lu H."/>
        </authorList>
    </citation>
    <scope>NUCLEOTIDE SEQUENCE</scope>
    <source>
        <strain evidence="2">KACC 12607</strain>
    </source>
</reference>
<proteinExistence type="predicted"/>
<dbReference type="AlphaFoldDB" id="A0A923HLT1"/>
<dbReference type="InterPro" id="IPR015005">
    <property type="entry name" value="DUF1854"/>
</dbReference>
<dbReference type="RefSeq" id="WP_186911898.1">
    <property type="nucleotide sequence ID" value="NZ_JACOFV010000005.1"/>
</dbReference>
<accession>A0A923HLT1</accession>
<dbReference type="Pfam" id="PF08909">
    <property type="entry name" value="DUF1854"/>
    <property type="match status" value="1"/>
</dbReference>
<keyword evidence="3" id="KW-1185">Reference proteome</keyword>
<dbReference type="Proteomes" id="UP000634011">
    <property type="component" value="Unassembled WGS sequence"/>
</dbReference>
<name>A0A923HLT1_9BURK</name>
<sequence>MSTTKFELQRNSFGKLILTNEAGEVFEGVVPVRAFPIQSPLVGISMVLTDGREVAWINELSDLSDNSRTLVMEELEGREFMPEISHIKGVSSFAVPCTWSVSTDRGETDFVLKGDEDIRRIGATSLLITDNHGIQFLIRDMFEIDKHSRKILDRFL</sequence>
<protein>
    <submittedName>
        <fullName evidence="2">DUF1854 domain-containing protein</fullName>
    </submittedName>
</protein>
<evidence type="ECO:0000259" key="1">
    <source>
        <dbReference type="Pfam" id="PF08909"/>
    </source>
</evidence>
<evidence type="ECO:0000313" key="2">
    <source>
        <dbReference type="EMBL" id="MBC3861981.1"/>
    </source>
</evidence>
<comment type="caution">
    <text evidence="2">The sequence shown here is derived from an EMBL/GenBank/DDBJ whole genome shotgun (WGS) entry which is preliminary data.</text>
</comment>
<gene>
    <name evidence="2" type="ORF">H8K32_07730</name>
</gene>
<organism evidence="2 3">
    <name type="scientific">Undibacterium jejuense</name>
    <dbReference type="NCBI Taxonomy" id="1344949"/>
    <lineage>
        <taxon>Bacteria</taxon>
        <taxon>Pseudomonadati</taxon>
        <taxon>Pseudomonadota</taxon>
        <taxon>Betaproteobacteria</taxon>
        <taxon>Burkholderiales</taxon>
        <taxon>Oxalobacteraceae</taxon>
        <taxon>Undibacterium</taxon>
    </lineage>
</organism>